<evidence type="ECO:0000256" key="8">
    <source>
        <dbReference type="ARBA" id="ARBA00023235"/>
    </source>
</evidence>
<dbReference type="UniPathway" id="UPA00035">
    <property type="reaction ID" value="UER00042"/>
</dbReference>
<dbReference type="HAMAP" id="MF_00135">
    <property type="entry name" value="PRAI"/>
    <property type="match status" value="1"/>
</dbReference>
<dbReference type="CDD" id="cd00405">
    <property type="entry name" value="PRAI"/>
    <property type="match status" value="1"/>
</dbReference>
<protein>
    <recommendedName>
        <fullName evidence="4 9">N-(5'-phosphoribosyl)anthranilate isomerase</fullName>
        <shortName evidence="9">PRAI</shortName>
        <ecNumber evidence="3 9">5.3.1.24</ecNumber>
    </recommendedName>
</protein>
<comment type="similarity">
    <text evidence="9">Belongs to the TrpF family.</text>
</comment>
<proteinExistence type="inferred from homology"/>
<dbReference type="InterPro" id="IPR001240">
    <property type="entry name" value="PRAI_dom"/>
</dbReference>
<comment type="catalytic activity">
    <reaction evidence="1 9">
        <text>N-(5-phospho-beta-D-ribosyl)anthranilate = 1-(2-carboxyphenylamino)-1-deoxy-D-ribulose 5-phosphate</text>
        <dbReference type="Rhea" id="RHEA:21540"/>
        <dbReference type="ChEBI" id="CHEBI:18277"/>
        <dbReference type="ChEBI" id="CHEBI:58613"/>
        <dbReference type="EC" id="5.3.1.24"/>
    </reaction>
</comment>
<keyword evidence="7 9" id="KW-0057">Aromatic amino acid biosynthesis</keyword>
<dbReference type="PANTHER" id="PTHR42894">
    <property type="entry name" value="N-(5'-PHOSPHORIBOSYL)ANTHRANILATE ISOMERASE"/>
    <property type="match status" value="1"/>
</dbReference>
<dbReference type="GO" id="GO:0000162">
    <property type="term" value="P:L-tryptophan biosynthetic process"/>
    <property type="evidence" value="ECO:0007669"/>
    <property type="project" value="UniProtKB-UniRule"/>
</dbReference>
<keyword evidence="12" id="KW-1185">Reference proteome</keyword>
<evidence type="ECO:0000313" key="11">
    <source>
        <dbReference type="EMBL" id="QDT05576.1"/>
    </source>
</evidence>
<dbReference type="AlphaFoldDB" id="A0A517NEM1"/>
<feature type="domain" description="N-(5'phosphoribosyl) anthranilate isomerase (PRAI)" evidence="10">
    <location>
        <begin position="4"/>
        <end position="212"/>
    </location>
</feature>
<name>A0A517NEM1_9BACT</name>
<reference evidence="11 12" key="1">
    <citation type="submission" date="2019-02" db="EMBL/GenBank/DDBJ databases">
        <title>Deep-cultivation of Planctomycetes and their phenomic and genomic characterization uncovers novel biology.</title>
        <authorList>
            <person name="Wiegand S."/>
            <person name="Jogler M."/>
            <person name="Boedeker C."/>
            <person name="Pinto D."/>
            <person name="Vollmers J."/>
            <person name="Rivas-Marin E."/>
            <person name="Kohn T."/>
            <person name="Peeters S.H."/>
            <person name="Heuer A."/>
            <person name="Rast P."/>
            <person name="Oberbeckmann S."/>
            <person name="Bunk B."/>
            <person name="Jeske O."/>
            <person name="Meyerdierks A."/>
            <person name="Storesund J.E."/>
            <person name="Kallscheuer N."/>
            <person name="Luecker S."/>
            <person name="Lage O.M."/>
            <person name="Pohl T."/>
            <person name="Merkel B.J."/>
            <person name="Hornburger P."/>
            <person name="Mueller R.-W."/>
            <person name="Bruemmer F."/>
            <person name="Labrenz M."/>
            <person name="Spormann A.M."/>
            <person name="Op den Camp H."/>
            <person name="Overmann J."/>
            <person name="Amann R."/>
            <person name="Jetten M.S.M."/>
            <person name="Mascher T."/>
            <person name="Medema M.H."/>
            <person name="Devos D.P."/>
            <person name="Kaster A.-K."/>
            <person name="Ovreas L."/>
            <person name="Rohde M."/>
            <person name="Galperin M.Y."/>
            <person name="Jogler C."/>
        </authorList>
    </citation>
    <scope>NUCLEOTIDE SEQUENCE [LARGE SCALE GENOMIC DNA]</scope>
    <source>
        <strain evidence="11 12">K22_7</strain>
    </source>
</reference>
<evidence type="ECO:0000256" key="6">
    <source>
        <dbReference type="ARBA" id="ARBA00022822"/>
    </source>
</evidence>
<dbReference type="EMBL" id="CP036525">
    <property type="protein sequence ID" value="QDT05576.1"/>
    <property type="molecule type" value="Genomic_DNA"/>
</dbReference>
<organism evidence="11 12">
    <name type="scientific">Rubripirellula lacrimiformis</name>
    <dbReference type="NCBI Taxonomy" id="1930273"/>
    <lineage>
        <taxon>Bacteria</taxon>
        <taxon>Pseudomonadati</taxon>
        <taxon>Planctomycetota</taxon>
        <taxon>Planctomycetia</taxon>
        <taxon>Pirellulales</taxon>
        <taxon>Pirellulaceae</taxon>
        <taxon>Rubripirellula</taxon>
    </lineage>
</organism>
<keyword evidence="5 9" id="KW-0028">Amino-acid biosynthesis</keyword>
<sequence>MFRVKICGIRLKSDVDAVAAAGGDAVGLNFFRPSVRFVDPQSESTRLLSEAAAAAKLLRVGVFVNETADQIHQIVDQVGLDAVQLHGDETLSAAGTVRGPRLRAIKLPVGPVSVDLIESAARPWIDAGFHVLFDADAGAAHGGSGKYLDWKSVADWNDQHGQSGWTLAGGLNPQNVAEAIRTSGTASVDTASGVESPKGVKSAALIQQFLQQASG</sequence>
<dbReference type="Pfam" id="PF00697">
    <property type="entry name" value="PRAI"/>
    <property type="match status" value="1"/>
</dbReference>
<evidence type="ECO:0000313" key="12">
    <source>
        <dbReference type="Proteomes" id="UP000318538"/>
    </source>
</evidence>
<evidence type="ECO:0000256" key="1">
    <source>
        <dbReference type="ARBA" id="ARBA00001164"/>
    </source>
</evidence>
<dbReference type="InterPro" id="IPR011060">
    <property type="entry name" value="RibuloseP-bd_barrel"/>
</dbReference>
<evidence type="ECO:0000256" key="9">
    <source>
        <dbReference type="HAMAP-Rule" id="MF_00135"/>
    </source>
</evidence>
<dbReference type="InterPro" id="IPR044643">
    <property type="entry name" value="TrpF_fam"/>
</dbReference>
<dbReference type="RefSeq" id="WP_218933354.1">
    <property type="nucleotide sequence ID" value="NZ_CP036525.1"/>
</dbReference>
<evidence type="ECO:0000256" key="5">
    <source>
        <dbReference type="ARBA" id="ARBA00022605"/>
    </source>
</evidence>
<evidence type="ECO:0000256" key="2">
    <source>
        <dbReference type="ARBA" id="ARBA00004664"/>
    </source>
</evidence>
<keyword evidence="6 9" id="KW-0822">Tryptophan biosynthesis</keyword>
<comment type="pathway">
    <text evidence="2 9">Amino-acid biosynthesis; L-tryptophan biosynthesis; L-tryptophan from chorismate: step 3/5.</text>
</comment>
<evidence type="ECO:0000259" key="10">
    <source>
        <dbReference type="Pfam" id="PF00697"/>
    </source>
</evidence>
<evidence type="ECO:0000256" key="4">
    <source>
        <dbReference type="ARBA" id="ARBA00022272"/>
    </source>
</evidence>
<dbReference type="EC" id="5.3.1.24" evidence="3 9"/>
<evidence type="ECO:0000256" key="7">
    <source>
        <dbReference type="ARBA" id="ARBA00023141"/>
    </source>
</evidence>
<evidence type="ECO:0000256" key="3">
    <source>
        <dbReference type="ARBA" id="ARBA00012572"/>
    </source>
</evidence>
<gene>
    <name evidence="9 11" type="primary">trpF</name>
    <name evidence="11" type="ORF">K227x_39770</name>
</gene>
<dbReference type="GO" id="GO:0004640">
    <property type="term" value="F:phosphoribosylanthranilate isomerase activity"/>
    <property type="evidence" value="ECO:0007669"/>
    <property type="project" value="UniProtKB-UniRule"/>
</dbReference>
<dbReference type="SUPFAM" id="SSF51366">
    <property type="entry name" value="Ribulose-phoshate binding barrel"/>
    <property type="match status" value="1"/>
</dbReference>
<dbReference type="InterPro" id="IPR013785">
    <property type="entry name" value="Aldolase_TIM"/>
</dbReference>
<dbReference type="Proteomes" id="UP000318538">
    <property type="component" value="Chromosome"/>
</dbReference>
<dbReference type="PANTHER" id="PTHR42894:SF1">
    <property type="entry name" value="N-(5'-PHOSPHORIBOSYL)ANTHRANILATE ISOMERASE"/>
    <property type="match status" value="1"/>
</dbReference>
<dbReference type="Gene3D" id="3.20.20.70">
    <property type="entry name" value="Aldolase class I"/>
    <property type="match status" value="1"/>
</dbReference>
<keyword evidence="8 9" id="KW-0413">Isomerase</keyword>
<dbReference type="KEGG" id="rlc:K227x_39770"/>
<accession>A0A517NEM1</accession>